<accession>A0ABR1J8W3</accession>
<dbReference type="Proteomes" id="UP001498398">
    <property type="component" value="Unassembled WGS sequence"/>
</dbReference>
<evidence type="ECO:0000313" key="3">
    <source>
        <dbReference type="Proteomes" id="UP001498398"/>
    </source>
</evidence>
<dbReference type="Pfam" id="PF12697">
    <property type="entry name" value="Abhydrolase_6"/>
    <property type="match status" value="1"/>
</dbReference>
<evidence type="ECO:0000313" key="2">
    <source>
        <dbReference type="EMBL" id="KAK7453506.1"/>
    </source>
</evidence>
<gene>
    <name evidence="2" type="ORF">VKT23_011783</name>
</gene>
<name>A0ABR1J8W3_9AGAR</name>
<sequence length="344" mass="39056">MPEFILPNNIKFFYEDSGVPTSQAQNYTTLFIIHGHTFHSGLFKRIIPVAHARSYRMIAINRREYPGSTPYTEEELKIFAEGPDDATRTKLLMTEGSNLALLLDGLIQSLSLPLAGGVAVVGWSLGNLYALLLLASITSLPQDTKERLGKFVNRAILWDPPIHPLGIPYDQSTCYVPLWDPELNPQERAMEFGKWVTYYFVHGDLSKRDLTQFNYRTNDPKRKRSFEDMPFPELMQIIDMAAGPKCDTLVSESSFEKVDWAIVNKALFDGETREAWGSMKIWTMVGDASPWNIHKAVWVLEDESKKIKGTEPSINFTVVKNANHFVMWDDPTAAMDTLELCIKT</sequence>
<keyword evidence="3" id="KW-1185">Reference proteome</keyword>
<dbReference type="InterPro" id="IPR029058">
    <property type="entry name" value="AB_hydrolase_fold"/>
</dbReference>
<dbReference type="EMBL" id="JBANRG010000026">
    <property type="protein sequence ID" value="KAK7453506.1"/>
    <property type="molecule type" value="Genomic_DNA"/>
</dbReference>
<organism evidence="2 3">
    <name type="scientific">Marasmiellus scandens</name>
    <dbReference type="NCBI Taxonomy" id="2682957"/>
    <lineage>
        <taxon>Eukaryota</taxon>
        <taxon>Fungi</taxon>
        <taxon>Dikarya</taxon>
        <taxon>Basidiomycota</taxon>
        <taxon>Agaricomycotina</taxon>
        <taxon>Agaricomycetes</taxon>
        <taxon>Agaricomycetidae</taxon>
        <taxon>Agaricales</taxon>
        <taxon>Marasmiineae</taxon>
        <taxon>Omphalotaceae</taxon>
        <taxon>Marasmiellus</taxon>
    </lineage>
</organism>
<reference evidence="2 3" key="1">
    <citation type="submission" date="2024-01" db="EMBL/GenBank/DDBJ databases">
        <title>A draft genome for the cacao thread blight pathogen Marasmiellus scandens.</title>
        <authorList>
            <person name="Baruah I.K."/>
            <person name="Leung J."/>
            <person name="Bukari Y."/>
            <person name="Amoako-Attah I."/>
            <person name="Meinhardt L.W."/>
            <person name="Bailey B.A."/>
            <person name="Cohen S.P."/>
        </authorList>
    </citation>
    <scope>NUCLEOTIDE SEQUENCE [LARGE SCALE GENOMIC DNA]</scope>
    <source>
        <strain evidence="2 3">GH-19</strain>
    </source>
</reference>
<dbReference type="Gene3D" id="3.40.50.1820">
    <property type="entry name" value="alpha/beta hydrolase"/>
    <property type="match status" value="1"/>
</dbReference>
<comment type="caution">
    <text evidence="2">The sequence shown here is derived from an EMBL/GenBank/DDBJ whole genome shotgun (WGS) entry which is preliminary data.</text>
</comment>
<evidence type="ECO:0000259" key="1">
    <source>
        <dbReference type="Pfam" id="PF12697"/>
    </source>
</evidence>
<protein>
    <recommendedName>
        <fullName evidence="1">AB hydrolase-1 domain-containing protein</fullName>
    </recommendedName>
</protein>
<dbReference type="InterPro" id="IPR000073">
    <property type="entry name" value="AB_hydrolase_1"/>
</dbReference>
<dbReference type="SUPFAM" id="SSF53474">
    <property type="entry name" value="alpha/beta-Hydrolases"/>
    <property type="match status" value="1"/>
</dbReference>
<proteinExistence type="predicted"/>
<feature type="domain" description="AB hydrolase-1" evidence="1">
    <location>
        <begin position="31"/>
        <end position="333"/>
    </location>
</feature>